<proteinExistence type="predicted"/>
<sequence length="464" mass="50004">MRISHAAGGGLYHVTGFEYARAVADAVLYEGYLLYPYRRSSGKNRVRWQFGVLVPPAWAEAQGLDDTGVAGSAEAPWQQAECLIEAPEGATVHFRVRFLQLQEKAVEKRTSGGGHKPVDSLDTGERVEFSFEEAVPREFDFQVRLGDVLEGERRFPVQVPGGEETEPVLDGAGGALGRVVRRRWPLTASVTVSAARCGTPHPLDRIRVRVGNAGTGTPAAASREEALRGSLLACHVLLRTDGGSFVSLLDPPEWARRAVKECANVHVFPVLAGADGERDTVLASPILLYDHPRVAPESPGDLHDATEIDEILSLRTLTLTEAEKREARGTDARAAAILDRTESMPREVFSRLHGAVRSLAPVAAAAPGDGGAPPDPDSVVVAGVAVAKGSRVRLRPRTRGTDPQDRFLDGRTARVEAVLTDVDDATHLAVTVEDDPAAELNQWYGRFRYFAPDEVEPLADGDAG</sequence>
<dbReference type="Proteomes" id="UP000579250">
    <property type="component" value="Unassembled WGS sequence"/>
</dbReference>
<keyword evidence="2" id="KW-1185">Reference proteome</keyword>
<evidence type="ECO:0000313" key="1">
    <source>
        <dbReference type="EMBL" id="NKZ03811.1"/>
    </source>
</evidence>
<evidence type="ECO:0000313" key="2">
    <source>
        <dbReference type="Proteomes" id="UP000579250"/>
    </source>
</evidence>
<accession>A0A846YUN4</accession>
<protein>
    <submittedName>
        <fullName evidence="1">Uncharacterized protein</fullName>
    </submittedName>
</protein>
<name>A0A846YUN4_9ACTN</name>
<reference evidence="1 2" key="1">
    <citation type="submission" date="2020-04" db="EMBL/GenBank/DDBJ databases">
        <title>MicrobeNet Type strains.</title>
        <authorList>
            <person name="Nicholson A.C."/>
        </authorList>
    </citation>
    <scope>NUCLEOTIDE SEQUENCE [LARGE SCALE GENOMIC DNA]</scope>
    <source>
        <strain evidence="1 2">ATCC BAA-277</strain>
    </source>
</reference>
<dbReference type="EMBL" id="JAAXPI010000008">
    <property type="protein sequence ID" value="NKZ03811.1"/>
    <property type="molecule type" value="Genomic_DNA"/>
</dbReference>
<organism evidence="1 2">
    <name type="scientific">Actinomadura latina</name>
    <dbReference type="NCBI Taxonomy" id="163603"/>
    <lineage>
        <taxon>Bacteria</taxon>
        <taxon>Bacillati</taxon>
        <taxon>Actinomycetota</taxon>
        <taxon>Actinomycetes</taxon>
        <taxon>Streptosporangiales</taxon>
        <taxon>Thermomonosporaceae</taxon>
        <taxon>Actinomadura</taxon>
    </lineage>
</organism>
<gene>
    <name evidence="1" type="ORF">HGB48_08630</name>
</gene>
<dbReference type="AlphaFoldDB" id="A0A846YUN4"/>
<comment type="caution">
    <text evidence="1">The sequence shown here is derived from an EMBL/GenBank/DDBJ whole genome shotgun (WGS) entry which is preliminary data.</text>
</comment>